<reference evidence="1" key="1">
    <citation type="submission" date="2020-06" db="EMBL/GenBank/DDBJ databases">
        <authorList>
            <person name="Li T."/>
            <person name="Hu X."/>
            <person name="Zhang T."/>
            <person name="Song X."/>
            <person name="Zhang H."/>
            <person name="Dai N."/>
            <person name="Sheng W."/>
            <person name="Hou X."/>
            <person name="Wei L."/>
        </authorList>
    </citation>
    <scope>NUCLEOTIDE SEQUENCE</scope>
    <source>
        <strain evidence="1">G02</strain>
        <tissue evidence="1">Leaf</tissue>
    </source>
</reference>
<evidence type="ECO:0000313" key="1">
    <source>
        <dbReference type="EMBL" id="KAL0293211.1"/>
    </source>
</evidence>
<organism evidence="1">
    <name type="scientific">Sesamum radiatum</name>
    <name type="common">Black benniseed</name>
    <dbReference type="NCBI Taxonomy" id="300843"/>
    <lineage>
        <taxon>Eukaryota</taxon>
        <taxon>Viridiplantae</taxon>
        <taxon>Streptophyta</taxon>
        <taxon>Embryophyta</taxon>
        <taxon>Tracheophyta</taxon>
        <taxon>Spermatophyta</taxon>
        <taxon>Magnoliopsida</taxon>
        <taxon>eudicotyledons</taxon>
        <taxon>Gunneridae</taxon>
        <taxon>Pentapetalae</taxon>
        <taxon>asterids</taxon>
        <taxon>lamiids</taxon>
        <taxon>Lamiales</taxon>
        <taxon>Pedaliaceae</taxon>
        <taxon>Sesamum</taxon>
    </lineage>
</organism>
<comment type="caution">
    <text evidence="1">The sequence shown here is derived from an EMBL/GenBank/DDBJ whole genome shotgun (WGS) entry which is preliminary data.</text>
</comment>
<proteinExistence type="predicted"/>
<protein>
    <submittedName>
        <fullName evidence="1">Uncharacterized protein</fullName>
    </submittedName>
</protein>
<sequence>MGFRECKFLVGLGSTSAFIMPRFYDSHNEGPYGRYVVPFSSHEILKMFCLAFSHDHEDSKRIMLLSVRPDPSIDWHHKRRPTTCETGNIVMLHRSQQWYIFSLFQVCHDS</sequence>
<reference evidence="1" key="2">
    <citation type="journal article" date="2024" name="Plant">
        <title>Genomic evolution and insights into agronomic trait innovations of Sesamum species.</title>
        <authorList>
            <person name="Miao H."/>
            <person name="Wang L."/>
            <person name="Qu L."/>
            <person name="Liu H."/>
            <person name="Sun Y."/>
            <person name="Le M."/>
            <person name="Wang Q."/>
            <person name="Wei S."/>
            <person name="Zheng Y."/>
            <person name="Lin W."/>
            <person name="Duan Y."/>
            <person name="Cao H."/>
            <person name="Xiong S."/>
            <person name="Wang X."/>
            <person name="Wei L."/>
            <person name="Li C."/>
            <person name="Ma Q."/>
            <person name="Ju M."/>
            <person name="Zhao R."/>
            <person name="Li G."/>
            <person name="Mu C."/>
            <person name="Tian Q."/>
            <person name="Mei H."/>
            <person name="Zhang T."/>
            <person name="Gao T."/>
            <person name="Zhang H."/>
        </authorList>
    </citation>
    <scope>NUCLEOTIDE SEQUENCE</scope>
    <source>
        <strain evidence="1">G02</strain>
    </source>
</reference>
<gene>
    <name evidence="1" type="ORF">Sradi_6950500</name>
</gene>
<dbReference type="AlphaFoldDB" id="A0AAW2JG51"/>
<name>A0AAW2JG51_SESRA</name>
<accession>A0AAW2JG51</accession>
<dbReference type="EMBL" id="JACGWJ010000340">
    <property type="protein sequence ID" value="KAL0293211.1"/>
    <property type="molecule type" value="Genomic_DNA"/>
</dbReference>